<evidence type="ECO:0000313" key="5">
    <source>
        <dbReference type="Proteomes" id="UP000044841"/>
    </source>
</evidence>
<evidence type="ECO:0000313" key="3">
    <source>
        <dbReference type="EMBL" id="CAE6412230.1"/>
    </source>
</evidence>
<gene>
    <name evidence="3" type="ORF">RDB_LOCUS45428</name>
    <name evidence="4" type="ORF">RSOLAG22IIIB_07593</name>
</gene>
<dbReference type="Pfam" id="PF00226">
    <property type="entry name" value="DnaJ"/>
    <property type="match status" value="1"/>
</dbReference>
<reference evidence="4 5" key="1">
    <citation type="submission" date="2015-07" db="EMBL/GenBank/DDBJ databases">
        <authorList>
            <person name="Noorani M."/>
        </authorList>
    </citation>
    <scope>NUCLEOTIDE SEQUENCE [LARGE SCALE GENOMIC DNA]</scope>
    <source>
        <strain evidence="4">BBA 69670</strain>
    </source>
</reference>
<dbReference type="GO" id="GO:0051083">
    <property type="term" value="P:'de novo' cotranslational protein folding"/>
    <property type="evidence" value="ECO:0007669"/>
    <property type="project" value="InterPro"/>
</dbReference>
<proteinExistence type="predicted"/>
<evidence type="ECO:0000313" key="4">
    <source>
        <dbReference type="EMBL" id="CUA67907.1"/>
    </source>
</evidence>
<feature type="compositionally biased region" description="Basic and acidic residues" evidence="1">
    <location>
        <begin position="258"/>
        <end position="290"/>
    </location>
</feature>
<protein>
    <submittedName>
        <fullName evidence="4">Zuotin</fullName>
    </submittedName>
</protein>
<dbReference type="Pfam" id="PF26185">
    <property type="entry name" value="Zuotin_N"/>
    <property type="match status" value="1"/>
</dbReference>
<dbReference type="InterPro" id="IPR036869">
    <property type="entry name" value="J_dom_sf"/>
</dbReference>
<dbReference type="PROSITE" id="PS50076">
    <property type="entry name" value="DNAJ_2"/>
    <property type="match status" value="1"/>
</dbReference>
<dbReference type="CDD" id="cd23953">
    <property type="entry name" value="zuotin_NTD"/>
    <property type="match status" value="1"/>
</dbReference>
<dbReference type="Proteomes" id="UP000663843">
    <property type="component" value="Unassembled WGS sequence"/>
</dbReference>
<name>A0A0K6FP91_9AGAM</name>
<dbReference type="InterPro" id="IPR001623">
    <property type="entry name" value="DnaJ_domain"/>
</dbReference>
<evidence type="ECO:0000259" key="2">
    <source>
        <dbReference type="PROSITE" id="PS50076"/>
    </source>
</evidence>
<feature type="domain" description="J" evidence="2">
    <location>
        <begin position="107"/>
        <end position="179"/>
    </location>
</feature>
<dbReference type="InterPro" id="IPR044634">
    <property type="entry name" value="Zuotin/DnaJC2"/>
</dbReference>
<dbReference type="SMART" id="SM00271">
    <property type="entry name" value="DnaJ"/>
    <property type="match status" value="1"/>
</dbReference>
<feature type="compositionally biased region" description="Basic and acidic residues" evidence="1">
    <location>
        <begin position="333"/>
        <end position="362"/>
    </location>
</feature>
<dbReference type="Proteomes" id="UP000044841">
    <property type="component" value="Unassembled WGS sequence"/>
</dbReference>
<organism evidence="4 5">
    <name type="scientific">Rhizoctonia solani</name>
    <dbReference type="NCBI Taxonomy" id="456999"/>
    <lineage>
        <taxon>Eukaryota</taxon>
        <taxon>Fungi</taxon>
        <taxon>Dikarya</taxon>
        <taxon>Basidiomycota</taxon>
        <taxon>Agaricomycotina</taxon>
        <taxon>Agaricomycetes</taxon>
        <taxon>Cantharellales</taxon>
        <taxon>Ceratobasidiaceae</taxon>
        <taxon>Rhizoctonia</taxon>
    </lineage>
</organism>
<dbReference type="EMBL" id="CYGV01000247">
    <property type="protein sequence ID" value="CUA67907.1"/>
    <property type="molecule type" value="Genomic_DNA"/>
</dbReference>
<dbReference type="Gene3D" id="1.10.287.110">
    <property type="entry name" value="DnaJ domain"/>
    <property type="match status" value="1"/>
</dbReference>
<dbReference type="GO" id="GO:0005829">
    <property type="term" value="C:cytosol"/>
    <property type="evidence" value="ECO:0007669"/>
    <property type="project" value="TreeGrafter"/>
</dbReference>
<dbReference type="InterPro" id="IPR058871">
    <property type="entry name" value="Zuotin_N"/>
</dbReference>
<reference evidence="3" key="2">
    <citation type="submission" date="2021-01" db="EMBL/GenBank/DDBJ databases">
        <authorList>
            <person name="Kaushik A."/>
        </authorList>
    </citation>
    <scope>NUCLEOTIDE SEQUENCE</scope>
    <source>
        <strain evidence="3">AG2-2IIIB</strain>
    </source>
</reference>
<dbReference type="PANTHER" id="PTHR43999">
    <property type="entry name" value="DNAJ HOMOLOG SUBFAMILY C MEMBER 2"/>
    <property type="match status" value="1"/>
</dbReference>
<dbReference type="CDD" id="cd06257">
    <property type="entry name" value="DnaJ"/>
    <property type="match status" value="1"/>
</dbReference>
<dbReference type="InterPro" id="IPR054076">
    <property type="entry name" value="ZUO1-like_ZHD"/>
</dbReference>
<accession>A0A0K6FP91</accession>
<dbReference type="PANTHER" id="PTHR43999:SF1">
    <property type="entry name" value="DNAJ HOMOLOG SUBFAMILY C MEMBER 2"/>
    <property type="match status" value="1"/>
</dbReference>
<dbReference type="Pfam" id="PF21884">
    <property type="entry name" value="ZUO1-like_ZHD"/>
    <property type="match status" value="1"/>
</dbReference>
<feature type="compositionally biased region" description="Basic and acidic residues" evidence="1">
    <location>
        <begin position="303"/>
        <end position="317"/>
    </location>
</feature>
<dbReference type="EMBL" id="CAJMWT010001625">
    <property type="protein sequence ID" value="CAE6412230.1"/>
    <property type="molecule type" value="Genomic_DNA"/>
</dbReference>
<evidence type="ECO:0000256" key="1">
    <source>
        <dbReference type="SAM" id="MobiDB-lite"/>
    </source>
</evidence>
<sequence>MATIVDVAYTPNVIPGGWTPSAPSSSKIQVGEAKPLFPAGPSYLAHVRRQTENLSFEQLDKLQAEEAARHAELNADDAEDELYRGIGDEEESPELLLRDPKEWKSQDHYAILGLSHLRYKATQDQIKVANRKKVLKHHPDKKSGLPGHSSNDDAFFKCVAKAFEILSHPEKRRQFDSCDPYYEALEADVPSANEMAKRPPEDFFKEFGPVFEREARFSKNEPVPMLGAIDAPKAEVEAFYNFWYNFDSWRSFEYKDKEVNEGSDNRDEKRYAEKKNRAERTRRKKDDNTRLRTLVDTAMQIDPRIKRIKQEEKEAREAKKRGKSGQPAGPTAAEKKKAEEEEKKKLEEAKAKEEAEKVDAKKAKAAAANAAKKARRAARAAEGGGTNPPS</sequence>
<dbReference type="GO" id="GO:0030544">
    <property type="term" value="F:Hsp70 protein binding"/>
    <property type="evidence" value="ECO:0007669"/>
    <property type="project" value="InterPro"/>
</dbReference>
<dbReference type="GO" id="GO:0043022">
    <property type="term" value="F:ribosome binding"/>
    <property type="evidence" value="ECO:0007669"/>
    <property type="project" value="InterPro"/>
</dbReference>
<dbReference type="SUPFAM" id="SSF46565">
    <property type="entry name" value="Chaperone J-domain"/>
    <property type="match status" value="1"/>
</dbReference>
<dbReference type="GO" id="GO:0006450">
    <property type="term" value="P:regulation of translational fidelity"/>
    <property type="evidence" value="ECO:0007669"/>
    <property type="project" value="InterPro"/>
</dbReference>
<dbReference type="AlphaFoldDB" id="A0A0K6FP91"/>
<keyword evidence="5" id="KW-1185">Reference proteome</keyword>
<feature type="region of interest" description="Disordered" evidence="1">
    <location>
        <begin position="258"/>
        <end position="390"/>
    </location>
</feature>